<dbReference type="AlphaFoldDB" id="A0A2K1LAS3"/>
<dbReference type="Gramene" id="Pp3c1_33250V3.1">
    <property type="protein sequence ID" value="Pp3c1_33250V3.1"/>
    <property type="gene ID" value="Pp3c1_33250"/>
</dbReference>
<protein>
    <submittedName>
        <fullName evidence="2 3">Uncharacterized protein</fullName>
    </submittedName>
</protein>
<proteinExistence type="predicted"/>
<reference evidence="2 4" key="1">
    <citation type="journal article" date="2008" name="Science">
        <title>The Physcomitrella genome reveals evolutionary insights into the conquest of land by plants.</title>
        <authorList>
            <person name="Rensing S."/>
            <person name="Lang D."/>
            <person name="Zimmer A."/>
            <person name="Terry A."/>
            <person name="Salamov A."/>
            <person name="Shapiro H."/>
            <person name="Nishiyama T."/>
            <person name="Perroud P.-F."/>
            <person name="Lindquist E."/>
            <person name="Kamisugi Y."/>
            <person name="Tanahashi T."/>
            <person name="Sakakibara K."/>
            <person name="Fujita T."/>
            <person name="Oishi K."/>
            <person name="Shin-I T."/>
            <person name="Kuroki Y."/>
            <person name="Toyoda A."/>
            <person name="Suzuki Y."/>
            <person name="Hashimoto A."/>
            <person name="Yamaguchi K."/>
            <person name="Sugano A."/>
            <person name="Kohara Y."/>
            <person name="Fujiyama A."/>
            <person name="Anterola A."/>
            <person name="Aoki S."/>
            <person name="Ashton N."/>
            <person name="Barbazuk W.B."/>
            <person name="Barker E."/>
            <person name="Bennetzen J."/>
            <person name="Bezanilla M."/>
            <person name="Blankenship R."/>
            <person name="Cho S.H."/>
            <person name="Dutcher S."/>
            <person name="Estelle M."/>
            <person name="Fawcett J.A."/>
            <person name="Gundlach H."/>
            <person name="Hanada K."/>
            <person name="Heyl A."/>
            <person name="Hicks K.A."/>
            <person name="Hugh J."/>
            <person name="Lohr M."/>
            <person name="Mayer K."/>
            <person name="Melkozernov A."/>
            <person name="Murata T."/>
            <person name="Nelson D."/>
            <person name="Pils B."/>
            <person name="Prigge M."/>
            <person name="Reiss B."/>
            <person name="Renner T."/>
            <person name="Rombauts S."/>
            <person name="Rushton P."/>
            <person name="Sanderfoot A."/>
            <person name="Schween G."/>
            <person name="Shiu S.-H."/>
            <person name="Stueber K."/>
            <person name="Theodoulou F.L."/>
            <person name="Tu H."/>
            <person name="Van de Peer Y."/>
            <person name="Verrier P.J."/>
            <person name="Waters E."/>
            <person name="Wood A."/>
            <person name="Yang L."/>
            <person name="Cove D."/>
            <person name="Cuming A."/>
            <person name="Hasebe M."/>
            <person name="Lucas S."/>
            <person name="Mishler D.B."/>
            <person name="Reski R."/>
            <person name="Grigoriev I."/>
            <person name="Quatrano R.S."/>
            <person name="Boore J.L."/>
        </authorList>
    </citation>
    <scope>NUCLEOTIDE SEQUENCE [LARGE SCALE GENOMIC DNA]</scope>
    <source>
        <strain evidence="3 4">cv. Gransden 2004</strain>
    </source>
</reference>
<keyword evidence="1" id="KW-0732">Signal</keyword>
<dbReference type="InParanoid" id="A0A2K1LAS3"/>
<sequence length="184" mass="21053">MQVWNRLCKTLFVCIIQHLFLESNLCLRKLTTPSSIAPQIPQFRSLSILELQAICFVNSVANHSCSTLCDYELTYCSAKHCGSRETRGKKAYSTSQEEWHRNDLVSEGLLIIRHSIMHFVMDSWCWNEEMVAGGNAADRGYLLIFCKPTGMICTRVQDEDKEEREMGHCFLPCTDQRVLPGAQQ</sequence>
<keyword evidence="4" id="KW-1185">Reference proteome</keyword>
<feature type="chain" id="PRO_5036043163" evidence="1">
    <location>
        <begin position="27"/>
        <end position="184"/>
    </location>
</feature>
<dbReference type="EMBL" id="ABEU02000001">
    <property type="protein sequence ID" value="PNR63113.1"/>
    <property type="molecule type" value="Genomic_DNA"/>
</dbReference>
<dbReference type="EnsemblPlants" id="Pp3c1_33250V3.1">
    <property type="protein sequence ID" value="Pp3c1_33250V3.1"/>
    <property type="gene ID" value="Pp3c1_33250"/>
</dbReference>
<reference evidence="3" key="3">
    <citation type="submission" date="2020-12" db="UniProtKB">
        <authorList>
            <consortium name="EnsemblPlants"/>
        </authorList>
    </citation>
    <scope>IDENTIFICATION</scope>
</reference>
<evidence type="ECO:0000313" key="3">
    <source>
        <dbReference type="EnsemblPlants" id="Pp3c1_33250V3.1"/>
    </source>
</evidence>
<name>A0A2K1LAS3_PHYPA</name>
<feature type="signal peptide" evidence="1">
    <location>
        <begin position="1"/>
        <end position="26"/>
    </location>
</feature>
<evidence type="ECO:0000313" key="2">
    <source>
        <dbReference type="EMBL" id="PNR63113.1"/>
    </source>
</evidence>
<organism evidence="2">
    <name type="scientific">Physcomitrium patens</name>
    <name type="common">Spreading-leaved earth moss</name>
    <name type="synonym">Physcomitrella patens</name>
    <dbReference type="NCBI Taxonomy" id="3218"/>
    <lineage>
        <taxon>Eukaryota</taxon>
        <taxon>Viridiplantae</taxon>
        <taxon>Streptophyta</taxon>
        <taxon>Embryophyta</taxon>
        <taxon>Bryophyta</taxon>
        <taxon>Bryophytina</taxon>
        <taxon>Bryopsida</taxon>
        <taxon>Funariidae</taxon>
        <taxon>Funariales</taxon>
        <taxon>Funariaceae</taxon>
        <taxon>Physcomitrium</taxon>
    </lineage>
</organism>
<evidence type="ECO:0000313" key="4">
    <source>
        <dbReference type="Proteomes" id="UP000006727"/>
    </source>
</evidence>
<dbReference type="Proteomes" id="UP000006727">
    <property type="component" value="Chromosome 1"/>
</dbReference>
<reference evidence="2 4" key="2">
    <citation type="journal article" date="2018" name="Plant J.">
        <title>The Physcomitrella patens chromosome-scale assembly reveals moss genome structure and evolution.</title>
        <authorList>
            <person name="Lang D."/>
            <person name="Ullrich K.K."/>
            <person name="Murat F."/>
            <person name="Fuchs J."/>
            <person name="Jenkins J."/>
            <person name="Haas F.B."/>
            <person name="Piednoel M."/>
            <person name="Gundlach H."/>
            <person name="Van Bel M."/>
            <person name="Meyberg R."/>
            <person name="Vives C."/>
            <person name="Morata J."/>
            <person name="Symeonidi A."/>
            <person name="Hiss M."/>
            <person name="Muchero W."/>
            <person name="Kamisugi Y."/>
            <person name="Saleh O."/>
            <person name="Blanc G."/>
            <person name="Decker E.L."/>
            <person name="van Gessel N."/>
            <person name="Grimwood J."/>
            <person name="Hayes R.D."/>
            <person name="Graham S.W."/>
            <person name="Gunter L.E."/>
            <person name="McDaniel S.F."/>
            <person name="Hoernstein S.N.W."/>
            <person name="Larsson A."/>
            <person name="Li F.W."/>
            <person name="Perroud P.F."/>
            <person name="Phillips J."/>
            <person name="Ranjan P."/>
            <person name="Rokshar D.S."/>
            <person name="Rothfels C.J."/>
            <person name="Schneider L."/>
            <person name="Shu S."/>
            <person name="Stevenson D.W."/>
            <person name="Thummler F."/>
            <person name="Tillich M."/>
            <person name="Villarreal Aguilar J.C."/>
            <person name="Widiez T."/>
            <person name="Wong G.K."/>
            <person name="Wymore A."/>
            <person name="Zhang Y."/>
            <person name="Zimmer A.D."/>
            <person name="Quatrano R.S."/>
            <person name="Mayer K.F.X."/>
            <person name="Goodstein D."/>
            <person name="Casacuberta J.M."/>
            <person name="Vandepoele K."/>
            <person name="Reski R."/>
            <person name="Cuming A.C."/>
            <person name="Tuskan G.A."/>
            <person name="Maumus F."/>
            <person name="Salse J."/>
            <person name="Schmutz J."/>
            <person name="Rensing S.A."/>
        </authorList>
    </citation>
    <scope>NUCLEOTIDE SEQUENCE [LARGE SCALE GENOMIC DNA]</scope>
    <source>
        <strain evidence="3 4">cv. Gransden 2004</strain>
    </source>
</reference>
<gene>
    <name evidence="2" type="ORF">PHYPA_001538</name>
</gene>
<dbReference type="PaxDb" id="3218-PP1S28_422V6.1"/>
<accession>A0A2K1LAS3</accession>
<evidence type="ECO:0000256" key="1">
    <source>
        <dbReference type="SAM" id="SignalP"/>
    </source>
</evidence>